<evidence type="ECO:0000313" key="1">
    <source>
        <dbReference type="EMBL" id="ABJ64241.1"/>
    </source>
</evidence>
<dbReference type="EMBL" id="CP000416">
    <property type="protein sequence ID" value="ABJ64241.1"/>
    <property type="molecule type" value="Genomic_DNA"/>
</dbReference>
<dbReference type="HOGENOM" id="CLU_3422917_0_0_9"/>
<dbReference type="KEGG" id="lbr:LVIS_1112"/>
<organism evidence="1 2">
    <name type="scientific">Levilactobacillus brevis (strain ATCC 367 / BCRC 12310 / CIP 105137 / JCM 1170 / LMG 11437 / NCIMB 947 / NCTC 947)</name>
    <name type="common">Lactobacillus brevis</name>
    <dbReference type="NCBI Taxonomy" id="387344"/>
    <lineage>
        <taxon>Bacteria</taxon>
        <taxon>Bacillati</taxon>
        <taxon>Bacillota</taxon>
        <taxon>Bacilli</taxon>
        <taxon>Lactobacillales</taxon>
        <taxon>Lactobacillaceae</taxon>
        <taxon>Levilactobacillus</taxon>
    </lineage>
</organism>
<proteinExistence type="predicted"/>
<accession>Q03RD1</accession>
<keyword evidence="2" id="KW-1185">Reference proteome</keyword>
<sequence length="23" mass="2577">MMVVQAMVIIKTSVEGVKLETNR</sequence>
<evidence type="ECO:0000313" key="2">
    <source>
        <dbReference type="Proteomes" id="UP000001652"/>
    </source>
</evidence>
<name>Q03RD1_LEVBA</name>
<dbReference type="AlphaFoldDB" id="Q03RD1"/>
<reference evidence="1 2" key="1">
    <citation type="journal article" date="2006" name="Proc. Natl. Acad. Sci. U.S.A.">
        <title>Comparative genomics of the lactic acid bacteria.</title>
        <authorList>
            <person name="Makarova K."/>
            <person name="Slesarev A."/>
            <person name="Wolf Y."/>
            <person name="Sorokin A."/>
            <person name="Mirkin B."/>
            <person name="Koonin E."/>
            <person name="Pavlov A."/>
            <person name="Pavlova N."/>
            <person name="Karamychev V."/>
            <person name="Polouchine N."/>
            <person name="Shakhova V."/>
            <person name="Grigoriev I."/>
            <person name="Lou Y."/>
            <person name="Rohksar D."/>
            <person name="Lucas S."/>
            <person name="Huang K."/>
            <person name="Goodstein D.M."/>
            <person name="Hawkins T."/>
            <person name="Plengvidhya V."/>
            <person name="Welker D."/>
            <person name="Hughes J."/>
            <person name="Goh Y."/>
            <person name="Benson A."/>
            <person name="Baldwin K."/>
            <person name="Lee J.H."/>
            <person name="Diaz-Muniz I."/>
            <person name="Dosti B."/>
            <person name="Smeianov V."/>
            <person name="Wechter W."/>
            <person name="Barabote R."/>
            <person name="Lorca G."/>
            <person name="Altermann E."/>
            <person name="Barrangou R."/>
            <person name="Ganesan B."/>
            <person name="Xie Y."/>
            <person name="Rawsthorne H."/>
            <person name="Tamir D."/>
            <person name="Parker C."/>
            <person name="Breidt F."/>
            <person name="Broadbent J."/>
            <person name="Hutkins R."/>
            <person name="O'Sullivan D."/>
            <person name="Steele J."/>
            <person name="Unlu G."/>
            <person name="Saier M."/>
            <person name="Klaenhammer T."/>
            <person name="Richardson P."/>
            <person name="Kozyavkin S."/>
            <person name="Weimer B."/>
            <person name="Mills D."/>
        </authorList>
    </citation>
    <scope>NUCLEOTIDE SEQUENCE [LARGE SCALE GENOMIC DNA]</scope>
    <source>
        <strain evidence="2">ATCC 367 / BCRC 12310 / CIP 105137 / JCM 1170 / LMG 11437 / NCIMB 947 / NCTC 947</strain>
    </source>
</reference>
<gene>
    <name evidence="1" type="ordered locus">LVIS_1112</name>
</gene>
<dbReference type="Proteomes" id="UP000001652">
    <property type="component" value="Chromosome"/>
</dbReference>
<protein>
    <submittedName>
        <fullName evidence="1">Uncharacterized protein</fullName>
    </submittedName>
</protein>